<organism evidence="2 3">
    <name type="scientific">Amborella trichopoda</name>
    <dbReference type="NCBI Taxonomy" id="13333"/>
    <lineage>
        <taxon>Eukaryota</taxon>
        <taxon>Viridiplantae</taxon>
        <taxon>Streptophyta</taxon>
        <taxon>Embryophyta</taxon>
        <taxon>Tracheophyta</taxon>
        <taxon>Spermatophyta</taxon>
        <taxon>Magnoliopsida</taxon>
        <taxon>Amborellales</taxon>
        <taxon>Amborellaceae</taxon>
        <taxon>Amborella</taxon>
    </lineage>
</organism>
<dbReference type="EMBL" id="KI395307">
    <property type="protein sequence ID" value="ERM98719.1"/>
    <property type="molecule type" value="Genomic_DNA"/>
</dbReference>
<dbReference type="HOGENOM" id="CLU_037043_3_1_1"/>
<keyword evidence="3" id="KW-1185">Reference proteome</keyword>
<dbReference type="OMA" id="DKVCRKT"/>
<keyword evidence="1" id="KW-0539">Nucleus</keyword>
<dbReference type="InterPro" id="IPR015257">
    <property type="entry name" value="Maf1"/>
</dbReference>
<dbReference type="OrthoDB" id="277029at2759"/>
<dbReference type="PIRSF" id="PIRSF037240">
    <property type="entry name" value="RNA_polIII_Trep_MAF1"/>
    <property type="match status" value="1"/>
</dbReference>
<reference evidence="3" key="1">
    <citation type="journal article" date="2013" name="Science">
        <title>The Amborella genome and the evolution of flowering plants.</title>
        <authorList>
            <consortium name="Amborella Genome Project"/>
        </authorList>
    </citation>
    <scope>NUCLEOTIDE SEQUENCE [LARGE SCALE GENOMIC DNA]</scope>
</reference>
<dbReference type="Proteomes" id="UP000017836">
    <property type="component" value="Unassembled WGS sequence"/>
</dbReference>
<dbReference type="GO" id="GO:0000994">
    <property type="term" value="F:RNA polymerase III core binding"/>
    <property type="evidence" value="ECO:0000318"/>
    <property type="project" value="GO_Central"/>
</dbReference>
<gene>
    <name evidence="2" type="ORF">AMTR_s00109p00151250</name>
</gene>
<dbReference type="KEGG" id="atr:18426736"/>
<keyword evidence="1" id="KW-0805">Transcription regulation</keyword>
<comment type="similarity">
    <text evidence="1">Belongs to the MAF1 family.</text>
</comment>
<dbReference type="FunFam" id="3.40.1000.50:FF:000003">
    <property type="entry name" value="Repressor of RNA polymerase III transcription MAF1"/>
    <property type="match status" value="1"/>
</dbReference>
<sequence length="223" mass="25797">MKYLEYTPLDSISSFLSHVNLGECILKGNLEAYSCKHTGMDKKLSLSLEKEFLDCLAESPGSFSSSPSLSSKDGRKTLIYLVLTLNHMYPDYDFSAVQAHHFVREDALDNFELKFNSYMLEAAREWASINGESSLLESTLRAIDEVINLEECEVYSYYPDFEEDPSLEKGAIWSFYFFFYNKKLKRVVSFRCACLSKLVMDDDQFVDEMQMNDDWDIFDGMDM</sequence>
<dbReference type="GO" id="GO:0005634">
    <property type="term" value="C:nucleus"/>
    <property type="evidence" value="ECO:0000318"/>
    <property type="project" value="GO_Central"/>
</dbReference>
<protein>
    <recommendedName>
        <fullName evidence="1">Repressor of RNA polymerase III transcription</fullName>
    </recommendedName>
</protein>
<dbReference type="GO" id="GO:0016480">
    <property type="term" value="P:negative regulation of transcription by RNA polymerase III"/>
    <property type="evidence" value="ECO:0000318"/>
    <property type="project" value="GO_Central"/>
</dbReference>
<dbReference type="Gene3D" id="3.40.1000.50">
    <property type="entry name" value="Repressor of RNA polymerase III transcription Maf1"/>
    <property type="match status" value="1"/>
</dbReference>
<comment type="subcellular location">
    <subcellularLocation>
        <location evidence="1">Nucleus</location>
    </subcellularLocation>
</comment>
<proteinExistence type="inferred from homology"/>
<dbReference type="GO" id="GO:0005829">
    <property type="term" value="C:cytosol"/>
    <property type="evidence" value="ECO:0007669"/>
    <property type="project" value="EnsemblPlants"/>
</dbReference>
<dbReference type="GO" id="GO:0072718">
    <property type="term" value="P:response to cisplatin"/>
    <property type="evidence" value="ECO:0007669"/>
    <property type="project" value="EnsemblPlants"/>
</dbReference>
<dbReference type="STRING" id="13333.W1NVM6"/>
<dbReference type="InterPro" id="IPR038564">
    <property type="entry name" value="Maf1_sf"/>
</dbReference>
<dbReference type="eggNOG" id="KOG3104">
    <property type="taxonomic scope" value="Eukaryota"/>
</dbReference>
<dbReference type="PANTHER" id="PTHR22504">
    <property type="entry name" value="REPRESSOR OF RNA POLYMERASE III TRANSCRIPTION MAF1"/>
    <property type="match status" value="1"/>
</dbReference>
<dbReference type="PANTHER" id="PTHR22504:SF0">
    <property type="entry name" value="REPRESSOR OF RNA POLYMERASE III TRANSCRIPTION MAF1 HOMOLOG"/>
    <property type="match status" value="1"/>
</dbReference>
<dbReference type="GO" id="GO:0072702">
    <property type="term" value="P:response to methyl methanesulfonate"/>
    <property type="evidence" value="ECO:0007669"/>
    <property type="project" value="EnsemblPlants"/>
</dbReference>
<dbReference type="Pfam" id="PF09174">
    <property type="entry name" value="Maf1"/>
    <property type="match status" value="1"/>
</dbReference>
<dbReference type="GO" id="GO:0033194">
    <property type="term" value="P:response to hydroperoxide"/>
    <property type="evidence" value="ECO:0007669"/>
    <property type="project" value="EnsemblPlants"/>
</dbReference>
<keyword evidence="1" id="KW-0678">Repressor</keyword>
<evidence type="ECO:0000313" key="2">
    <source>
        <dbReference type="EMBL" id="ERM98719.1"/>
    </source>
</evidence>
<accession>W1NVM6</accession>
<evidence type="ECO:0000256" key="1">
    <source>
        <dbReference type="PIRNR" id="PIRNR037240"/>
    </source>
</evidence>
<evidence type="ECO:0000313" key="3">
    <source>
        <dbReference type="Proteomes" id="UP000017836"/>
    </source>
</evidence>
<keyword evidence="1" id="KW-0804">Transcription</keyword>
<dbReference type="Gramene" id="ERM98719">
    <property type="protein sequence ID" value="ERM98719"/>
    <property type="gene ID" value="AMTR_s00109p00151250"/>
</dbReference>
<dbReference type="AlphaFoldDB" id="W1NVM6"/>
<name>W1NVM6_AMBTC</name>